<dbReference type="EnsemblMetazoa" id="G21752.3">
    <property type="protein sequence ID" value="G21752.3:cds"/>
    <property type="gene ID" value="G21752"/>
</dbReference>
<dbReference type="AlphaFoldDB" id="A0A8W8K3A8"/>
<evidence type="ECO:0000256" key="1">
    <source>
        <dbReference type="SAM" id="MobiDB-lite"/>
    </source>
</evidence>
<keyword evidence="3" id="KW-1185">Reference proteome</keyword>
<evidence type="ECO:0000313" key="2">
    <source>
        <dbReference type="EnsemblMetazoa" id="G21752.1:cds"/>
    </source>
</evidence>
<name>A0A8W8K3A8_MAGGI</name>
<dbReference type="Proteomes" id="UP000005408">
    <property type="component" value="Unassembled WGS sequence"/>
</dbReference>
<sequence length="218" mass="25429">MKEDESLTRKEEFIKVNTRKRKHREMKHEESREKRQPSEIQHSESVYQHYCEAFGRLFFLEKKAAVKRNTVIGDKIVNTIPDITYPFTPLRIDQDVLDTMQKDSTLLFVVEVKGKSLKNASSNCLEEQLGSYVLGRVGSELFAEAPDSAMFPCSLGMILMETTIVFVFLKMKIESAELPLQDKGIIHYTRPFDILKKEDRGEIFEFMYWLGCIQNRFD</sequence>
<reference evidence="2" key="1">
    <citation type="submission" date="2022-08" db="UniProtKB">
        <authorList>
            <consortium name="EnsemblMetazoa"/>
        </authorList>
    </citation>
    <scope>IDENTIFICATION</scope>
    <source>
        <strain evidence="2">05x7-T-G4-1.051#20</strain>
    </source>
</reference>
<feature type="region of interest" description="Disordered" evidence="1">
    <location>
        <begin position="1"/>
        <end position="41"/>
    </location>
</feature>
<organism evidence="2 3">
    <name type="scientific">Magallana gigas</name>
    <name type="common">Pacific oyster</name>
    <name type="synonym">Crassostrea gigas</name>
    <dbReference type="NCBI Taxonomy" id="29159"/>
    <lineage>
        <taxon>Eukaryota</taxon>
        <taxon>Metazoa</taxon>
        <taxon>Spiralia</taxon>
        <taxon>Lophotrochozoa</taxon>
        <taxon>Mollusca</taxon>
        <taxon>Bivalvia</taxon>
        <taxon>Autobranchia</taxon>
        <taxon>Pteriomorphia</taxon>
        <taxon>Ostreida</taxon>
        <taxon>Ostreoidea</taxon>
        <taxon>Ostreidae</taxon>
        <taxon>Magallana</taxon>
    </lineage>
</organism>
<accession>A0A8W8K3A8</accession>
<dbReference type="EnsemblMetazoa" id="G21752.1">
    <property type="protein sequence ID" value="G21752.1:cds"/>
    <property type="gene ID" value="G21752"/>
</dbReference>
<feature type="compositionally biased region" description="Basic and acidic residues" evidence="1">
    <location>
        <begin position="26"/>
        <end position="37"/>
    </location>
</feature>
<protein>
    <submittedName>
        <fullName evidence="2">Uncharacterized protein</fullName>
    </submittedName>
</protein>
<feature type="compositionally biased region" description="Basic and acidic residues" evidence="1">
    <location>
        <begin position="1"/>
        <end position="14"/>
    </location>
</feature>
<evidence type="ECO:0000313" key="3">
    <source>
        <dbReference type="Proteomes" id="UP000005408"/>
    </source>
</evidence>
<proteinExistence type="predicted"/>